<keyword evidence="4 5" id="KW-0472">Membrane</keyword>
<feature type="transmembrane region" description="Helical" evidence="5">
    <location>
        <begin position="6"/>
        <end position="29"/>
    </location>
</feature>
<reference evidence="6" key="1">
    <citation type="journal article" date="2018" name="Int. J. Syst. Evol. Microbiol.">
        <title>Carboxylicivirga sediminis sp. nov., isolated from coastal sediment.</title>
        <authorList>
            <person name="Wang F.Q."/>
            <person name="Ren L.H."/>
            <person name="Zou R.J."/>
            <person name="Sun Y.Z."/>
            <person name="Liu X.J."/>
            <person name="Jiang F."/>
            <person name="Liu L.J."/>
        </authorList>
    </citation>
    <scope>NUCLEOTIDE SEQUENCE</scope>
    <source>
        <strain evidence="6">JR1</strain>
    </source>
</reference>
<organism evidence="6 7">
    <name type="scientific">Carboxylicivirga sediminis</name>
    <dbReference type="NCBI Taxonomy" id="2006564"/>
    <lineage>
        <taxon>Bacteria</taxon>
        <taxon>Pseudomonadati</taxon>
        <taxon>Bacteroidota</taxon>
        <taxon>Bacteroidia</taxon>
        <taxon>Marinilabiliales</taxon>
        <taxon>Marinilabiliaceae</taxon>
        <taxon>Carboxylicivirga</taxon>
    </lineage>
</organism>
<evidence type="ECO:0000256" key="2">
    <source>
        <dbReference type="ARBA" id="ARBA00022692"/>
    </source>
</evidence>
<evidence type="ECO:0000256" key="4">
    <source>
        <dbReference type="ARBA" id="ARBA00023136"/>
    </source>
</evidence>
<reference evidence="6" key="2">
    <citation type="submission" date="2021-04" db="EMBL/GenBank/DDBJ databases">
        <authorList>
            <person name="Zhang T."/>
            <person name="Zhang Y."/>
            <person name="Lu D."/>
            <person name="Zuo D."/>
            <person name="Du Z."/>
        </authorList>
    </citation>
    <scope>NUCLEOTIDE SEQUENCE</scope>
    <source>
        <strain evidence="6">JR1</strain>
    </source>
</reference>
<keyword evidence="3 5" id="KW-1133">Transmembrane helix</keyword>
<proteinExistence type="predicted"/>
<sequence length="132" mass="14585">MNTTLITILIIVVLLFILYYVPILLLFVARLSGVKINLLTLTFMRFRNVPPALIVKSLIEFNKAGLKSIDRKVLEAHYLAGGNIENLVHGIIIANKAGRTLTVEKACKDDLAGIDLTEAFNEVKHAGDDEVI</sequence>
<protein>
    <submittedName>
        <fullName evidence="6">Flotillin-like FloA family protein</fullName>
    </submittedName>
</protein>
<dbReference type="InterPro" id="IPR022853">
    <property type="entry name" value="FloA"/>
</dbReference>
<gene>
    <name evidence="6" type="ORF">KDU71_15240</name>
</gene>
<dbReference type="EMBL" id="JAGTAR010000024">
    <property type="protein sequence ID" value="MBR8536926.1"/>
    <property type="molecule type" value="Genomic_DNA"/>
</dbReference>
<dbReference type="RefSeq" id="WP_212191952.1">
    <property type="nucleotide sequence ID" value="NZ_JAGTAR010000024.1"/>
</dbReference>
<dbReference type="AlphaFoldDB" id="A0A941IXL7"/>
<name>A0A941IXL7_9BACT</name>
<evidence type="ECO:0000313" key="7">
    <source>
        <dbReference type="Proteomes" id="UP000679220"/>
    </source>
</evidence>
<keyword evidence="1" id="KW-1003">Cell membrane</keyword>
<accession>A0A941IXL7</accession>
<evidence type="ECO:0000256" key="3">
    <source>
        <dbReference type="ARBA" id="ARBA00022989"/>
    </source>
</evidence>
<evidence type="ECO:0000313" key="6">
    <source>
        <dbReference type="EMBL" id="MBR8536926.1"/>
    </source>
</evidence>
<dbReference type="Proteomes" id="UP000679220">
    <property type="component" value="Unassembled WGS sequence"/>
</dbReference>
<keyword evidence="2 5" id="KW-0812">Transmembrane</keyword>
<dbReference type="Pfam" id="PF12127">
    <property type="entry name" value="FloA"/>
    <property type="match status" value="1"/>
</dbReference>
<evidence type="ECO:0000256" key="1">
    <source>
        <dbReference type="ARBA" id="ARBA00022475"/>
    </source>
</evidence>
<comment type="caution">
    <text evidence="6">The sequence shown here is derived from an EMBL/GenBank/DDBJ whole genome shotgun (WGS) entry which is preliminary data.</text>
</comment>
<keyword evidence="7" id="KW-1185">Reference proteome</keyword>
<evidence type="ECO:0000256" key="5">
    <source>
        <dbReference type="SAM" id="Phobius"/>
    </source>
</evidence>